<proteinExistence type="predicted"/>
<dbReference type="SUPFAM" id="SSF52540">
    <property type="entry name" value="P-loop containing nucleoside triphosphate hydrolases"/>
    <property type="match status" value="1"/>
</dbReference>
<keyword evidence="5" id="KW-1185">Reference proteome</keyword>
<dbReference type="InterPro" id="IPR027417">
    <property type="entry name" value="P-loop_NTPase"/>
</dbReference>
<dbReference type="Gene3D" id="3.40.50.300">
    <property type="entry name" value="P-loop containing nucleotide triphosphate hydrolases"/>
    <property type="match status" value="1"/>
</dbReference>
<evidence type="ECO:0000313" key="5">
    <source>
        <dbReference type="Proteomes" id="UP001280121"/>
    </source>
</evidence>
<gene>
    <name evidence="4" type="ORF">Ddye_005449</name>
</gene>
<dbReference type="AlphaFoldDB" id="A0AAE0CPQ7"/>
<accession>A0AAE0CPQ7</accession>
<evidence type="ECO:0000259" key="3">
    <source>
        <dbReference type="Pfam" id="PF00005"/>
    </source>
</evidence>
<dbReference type="EMBL" id="JANJYI010000002">
    <property type="protein sequence ID" value="KAK2658916.1"/>
    <property type="molecule type" value="Genomic_DNA"/>
</dbReference>
<sequence length="173" mass="19050">MEVCCRKVEEESDVVVGRYPRRILHRCRRRERSQLLVVGEVLIVVKTIVVVAEWRSGGDLDGRLTLLLGPPGSGKTTLLLALAGKLDSTQGELTVRETLAFFARCQVVGSRYDMRDRVLICCGEFTAFDKAQMVIPVKSKHDDDDNRSGGAIQLSTRGSSSGHKTPIGDVTHL</sequence>
<organism evidence="4 5">
    <name type="scientific">Dipteronia dyeriana</name>
    <dbReference type="NCBI Taxonomy" id="168575"/>
    <lineage>
        <taxon>Eukaryota</taxon>
        <taxon>Viridiplantae</taxon>
        <taxon>Streptophyta</taxon>
        <taxon>Embryophyta</taxon>
        <taxon>Tracheophyta</taxon>
        <taxon>Spermatophyta</taxon>
        <taxon>Magnoliopsida</taxon>
        <taxon>eudicotyledons</taxon>
        <taxon>Gunneridae</taxon>
        <taxon>Pentapetalae</taxon>
        <taxon>rosids</taxon>
        <taxon>malvids</taxon>
        <taxon>Sapindales</taxon>
        <taxon>Sapindaceae</taxon>
        <taxon>Hippocastanoideae</taxon>
        <taxon>Acereae</taxon>
        <taxon>Dipteronia</taxon>
    </lineage>
</organism>
<evidence type="ECO:0000256" key="1">
    <source>
        <dbReference type="ARBA" id="ARBA00022448"/>
    </source>
</evidence>
<protein>
    <recommendedName>
        <fullName evidence="3">ABC transporter domain-containing protein</fullName>
    </recommendedName>
</protein>
<dbReference type="Pfam" id="PF00005">
    <property type="entry name" value="ABC_tran"/>
    <property type="match status" value="1"/>
</dbReference>
<dbReference type="InterPro" id="IPR003439">
    <property type="entry name" value="ABC_transporter-like_ATP-bd"/>
</dbReference>
<keyword evidence="1" id="KW-0813">Transport</keyword>
<feature type="compositionally biased region" description="Polar residues" evidence="2">
    <location>
        <begin position="153"/>
        <end position="163"/>
    </location>
</feature>
<feature type="domain" description="ABC transporter" evidence="3">
    <location>
        <begin position="62"/>
        <end position="97"/>
    </location>
</feature>
<evidence type="ECO:0000313" key="4">
    <source>
        <dbReference type="EMBL" id="KAK2658916.1"/>
    </source>
</evidence>
<evidence type="ECO:0000256" key="2">
    <source>
        <dbReference type="SAM" id="MobiDB-lite"/>
    </source>
</evidence>
<dbReference type="GO" id="GO:0016887">
    <property type="term" value="F:ATP hydrolysis activity"/>
    <property type="evidence" value="ECO:0007669"/>
    <property type="project" value="InterPro"/>
</dbReference>
<name>A0AAE0CPQ7_9ROSI</name>
<reference evidence="4" key="1">
    <citation type="journal article" date="2023" name="Plant J.">
        <title>Genome sequences and population genomics provide insights into the demographic history, inbreeding, and mutation load of two 'living fossil' tree species of Dipteronia.</title>
        <authorList>
            <person name="Feng Y."/>
            <person name="Comes H.P."/>
            <person name="Chen J."/>
            <person name="Zhu S."/>
            <person name="Lu R."/>
            <person name="Zhang X."/>
            <person name="Li P."/>
            <person name="Qiu J."/>
            <person name="Olsen K.M."/>
            <person name="Qiu Y."/>
        </authorList>
    </citation>
    <scope>NUCLEOTIDE SEQUENCE</scope>
    <source>
        <strain evidence="4">KIB01</strain>
    </source>
</reference>
<dbReference type="Proteomes" id="UP001280121">
    <property type="component" value="Unassembled WGS sequence"/>
</dbReference>
<dbReference type="PANTHER" id="PTHR19241">
    <property type="entry name" value="ATP-BINDING CASSETTE TRANSPORTER"/>
    <property type="match status" value="1"/>
</dbReference>
<feature type="region of interest" description="Disordered" evidence="2">
    <location>
        <begin position="139"/>
        <end position="173"/>
    </location>
</feature>
<comment type="caution">
    <text evidence="4">The sequence shown here is derived from an EMBL/GenBank/DDBJ whole genome shotgun (WGS) entry which is preliminary data.</text>
</comment>
<dbReference type="GO" id="GO:0005524">
    <property type="term" value="F:ATP binding"/>
    <property type="evidence" value="ECO:0007669"/>
    <property type="project" value="InterPro"/>
</dbReference>